<proteinExistence type="predicted"/>
<keyword evidence="2" id="KW-1185">Reference proteome</keyword>
<evidence type="ECO:0000313" key="2">
    <source>
        <dbReference type="Proteomes" id="UP001385892"/>
    </source>
</evidence>
<comment type="caution">
    <text evidence="1">The sequence shown here is derived from an EMBL/GenBank/DDBJ whole genome shotgun (WGS) entry which is preliminary data.</text>
</comment>
<name>A0ABU8WZ30_9BURK</name>
<protein>
    <submittedName>
        <fullName evidence="1">Uncharacterized protein</fullName>
    </submittedName>
</protein>
<dbReference type="RefSeq" id="WP_340348736.1">
    <property type="nucleotide sequence ID" value="NZ_JBBKZT010000072.1"/>
</dbReference>
<dbReference type="EMBL" id="JBBKZT010000072">
    <property type="protein sequence ID" value="MEJ8852798.1"/>
    <property type="molecule type" value="Genomic_DNA"/>
</dbReference>
<sequence length="44" mass="4625">MDLSDALWTSTMAVVDACATIGNAYVNDAGGNAGAHIRAQFFDY</sequence>
<accession>A0ABU8WZ30</accession>
<dbReference type="Proteomes" id="UP001385892">
    <property type="component" value="Unassembled WGS sequence"/>
</dbReference>
<gene>
    <name evidence="1" type="ORF">WKW82_39840</name>
</gene>
<organism evidence="1 2">
    <name type="scientific">Variovorax rhizosphaerae</name>
    <dbReference type="NCBI Taxonomy" id="1836200"/>
    <lineage>
        <taxon>Bacteria</taxon>
        <taxon>Pseudomonadati</taxon>
        <taxon>Pseudomonadota</taxon>
        <taxon>Betaproteobacteria</taxon>
        <taxon>Burkholderiales</taxon>
        <taxon>Comamonadaceae</taxon>
        <taxon>Variovorax</taxon>
    </lineage>
</organism>
<evidence type="ECO:0000313" key="1">
    <source>
        <dbReference type="EMBL" id="MEJ8852798.1"/>
    </source>
</evidence>
<reference evidence="1 2" key="1">
    <citation type="submission" date="2024-03" db="EMBL/GenBank/DDBJ databases">
        <title>Novel species of the genus Variovorax.</title>
        <authorList>
            <person name="Liu Q."/>
            <person name="Xin Y.-H."/>
        </authorList>
    </citation>
    <scope>NUCLEOTIDE SEQUENCE [LARGE SCALE GENOMIC DNA]</scope>
    <source>
        <strain evidence="1 2">KACC 18900</strain>
    </source>
</reference>